<dbReference type="Proteomes" id="UP000017127">
    <property type="component" value="Unassembled WGS sequence"/>
</dbReference>
<dbReference type="OrthoDB" id="531842at2"/>
<proteinExistence type="predicted"/>
<dbReference type="AlphaFoldDB" id="U7QG58"/>
<protein>
    <submittedName>
        <fullName evidence="1">Uncharacterized protein</fullName>
    </submittedName>
</protein>
<accession>U7QG58</accession>
<dbReference type="RefSeq" id="WP_023067707.1">
    <property type="nucleotide sequence ID" value="NZ_AUZM01000043.1"/>
</dbReference>
<name>U7QG58_9CYAN</name>
<reference evidence="1 2" key="1">
    <citation type="journal article" date="2013" name="Front. Microbiol.">
        <title>Comparative genomic analyses of the cyanobacterium, Lyngbya aestuarii BL J, a powerful hydrogen producer.</title>
        <authorList>
            <person name="Kothari A."/>
            <person name="Vaughn M."/>
            <person name="Garcia-Pichel F."/>
        </authorList>
    </citation>
    <scope>NUCLEOTIDE SEQUENCE [LARGE SCALE GENOMIC DNA]</scope>
    <source>
        <strain evidence="1 2">BL J</strain>
    </source>
</reference>
<dbReference type="PATRIC" id="fig|1348334.3.peg.3838"/>
<comment type="caution">
    <text evidence="1">The sequence shown here is derived from an EMBL/GenBank/DDBJ whole genome shotgun (WGS) entry which is preliminary data.</text>
</comment>
<keyword evidence="2" id="KW-1185">Reference proteome</keyword>
<evidence type="ECO:0000313" key="1">
    <source>
        <dbReference type="EMBL" id="ERT06070.1"/>
    </source>
</evidence>
<sequence length="89" mass="9907">MAATREDLYYNLIDELMKCPNGQEPEVLSNHEDLLDEGFIKVLMKVATMMAHENNQDGAKFLIHVARELSKALGLYPEASKPSPTASES</sequence>
<dbReference type="EMBL" id="AUZM01000043">
    <property type="protein sequence ID" value="ERT06070.1"/>
    <property type="molecule type" value="Genomic_DNA"/>
</dbReference>
<gene>
    <name evidence="1" type="ORF">M595_3969</name>
</gene>
<organism evidence="1 2">
    <name type="scientific">Lyngbya aestuarii BL J</name>
    <dbReference type="NCBI Taxonomy" id="1348334"/>
    <lineage>
        <taxon>Bacteria</taxon>
        <taxon>Bacillati</taxon>
        <taxon>Cyanobacteriota</taxon>
        <taxon>Cyanophyceae</taxon>
        <taxon>Oscillatoriophycideae</taxon>
        <taxon>Oscillatoriales</taxon>
        <taxon>Microcoleaceae</taxon>
        <taxon>Lyngbya</taxon>
    </lineage>
</organism>
<evidence type="ECO:0000313" key="2">
    <source>
        <dbReference type="Proteomes" id="UP000017127"/>
    </source>
</evidence>